<proteinExistence type="predicted"/>
<dbReference type="RefSeq" id="WP_107622785.1">
    <property type="nucleotide sequence ID" value="NZ_JAHCPX010000003.1"/>
</dbReference>
<organism evidence="1 2">
    <name type="scientific">Staphylococcus hominis</name>
    <dbReference type="NCBI Taxonomy" id="1290"/>
    <lineage>
        <taxon>Bacteria</taxon>
        <taxon>Bacillati</taxon>
        <taxon>Bacillota</taxon>
        <taxon>Bacilli</taxon>
        <taxon>Bacillales</taxon>
        <taxon>Staphylococcaceae</taxon>
        <taxon>Staphylococcus</taxon>
    </lineage>
</organism>
<evidence type="ECO:0000313" key="1">
    <source>
        <dbReference type="EMBL" id="PTK30947.1"/>
    </source>
</evidence>
<name>A0A974KZ30_STAHO</name>
<dbReference type="Proteomes" id="UP000241540">
    <property type="component" value="Unassembled WGS sequence"/>
</dbReference>
<evidence type="ECO:0000313" key="2">
    <source>
        <dbReference type="Proteomes" id="UP000241540"/>
    </source>
</evidence>
<sequence>MYTLINELLKELQYMASSYNEIKLTQSEKQFHRDVVPYVKKIDGLTEELSHYDNELIQFPYMNKEKLEMLVKHIKELSVECHYNKTSKKLFNEKLKSVNYDLTNLFKYIKDKEESMH</sequence>
<comment type="caution">
    <text evidence="1">The sequence shown here is derived from an EMBL/GenBank/DDBJ whole genome shotgun (WGS) entry which is preliminary data.</text>
</comment>
<protein>
    <submittedName>
        <fullName evidence="1">DUF1798 domain-containing protein</fullName>
    </submittedName>
</protein>
<accession>A0A974KZ30</accession>
<dbReference type="Pfam" id="PF08807">
    <property type="entry name" value="DUF1798"/>
    <property type="match status" value="1"/>
</dbReference>
<dbReference type="InterPro" id="IPR023351">
    <property type="entry name" value="YppE-like_sf"/>
</dbReference>
<dbReference type="AlphaFoldDB" id="A0A974KZ30"/>
<dbReference type="InterPro" id="IPR014913">
    <property type="entry name" value="YppE-like"/>
</dbReference>
<dbReference type="SUPFAM" id="SSF140415">
    <property type="entry name" value="YppE-like"/>
    <property type="match status" value="1"/>
</dbReference>
<gene>
    <name evidence="1" type="ORF">BUZ51_05675</name>
</gene>
<dbReference type="Gene3D" id="1.20.120.440">
    <property type="entry name" value="YppE-like"/>
    <property type="match status" value="1"/>
</dbReference>
<reference evidence="1 2" key="1">
    <citation type="journal article" date="2016" name="Front. Microbiol.">
        <title>Comprehensive Phylogenetic Analysis of Bovine Non-aureus Staphylococci Species Based on Whole-Genome Sequencing.</title>
        <authorList>
            <person name="Naushad S."/>
            <person name="Barkema H.W."/>
            <person name="Luby C."/>
            <person name="Condas L.A."/>
            <person name="Nobrega D.B."/>
            <person name="Carson D.A."/>
            <person name="De Buck J."/>
        </authorList>
    </citation>
    <scope>NUCLEOTIDE SEQUENCE [LARGE SCALE GENOMIC DNA]</scope>
    <source>
        <strain evidence="1 2">SNUC 5336</strain>
    </source>
</reference>
<dbReference type="EMBL" id="PZHX01000009">
    <property type="protein sequence ID" value="PTK30947.1"/>
    <property type="molecule type" value="Genomic_DNA"/>
</dbReference>